<dbReference type="InParanoid" id="B3MW27"/>
<feature type="domain" description="DUF4773" evidence="3">
    <location>
        <begin position="71"/>
        <end position="188"/>
    </location>
</feature>
<feature type="region of interest" description="Disordered" evidence="1">
    <location>
        <begin position="220"/>
        <end position="245"/>
    </location>
</feature>
<feature type="compositionally biased region" description="Basic and acidic residues" evidence="1">
    <location>
        <begin position="579"/>
        <end position="588"/>
    </location>
</feature>
<feature type="compositionally biased region" description="Basic residues" evidence="1">
    <location>
        <begin position="633"/>
        <end position="650"/>
    </location>
</feature>
<protein>
    <recommendedName>
        <fullName evidence="3">DUF4773 domain-containing protein</fullName>
    </recommendedName>
</protein>
<dbReference type="AlphaFoldDB" id="B3MW27"/>
<evidence type="ECO:0000313" key="4">
    <source>
        <dbReference type="EMBL" id="EDV35172.2"/>
    </source>
</evidence>
<feature type="region of interest" description="Disordered" evidence="1">
    <location>
        <begin position="260"/>
        <end position="650"/>
    </location>
</feature>
<dbReference type="PANTHER" id="PTHR36299:SF4">
    <property type="entry name" value="GH07892P-RELATED"/>
    <property type="match status" value="1"/>
</dbReference>
<evidence type="ECO:0000313" key="5">
    <source>
        <dbReference type="Proteomes" id="UP000007801"/>
    </source>
</evidence>
<name>B3MW27_DROAN</name>
<evidence type="ECO:0000256" key="1">
    <source>
        <dbReference type="SAM" id="MobiDB-lite"/>
    </source>
</evidence>
<evidence type="ECO:0000256" key="2">
    <source>
        <dbReference type="SAM" id="SignalP"/>
    </source>
</evidence>
<feature type="compositionally biased region" description="Basic and acidic residues" evidence="1">
    <location>
        <begin position="484"/>
        <end position="496"/>
    </location>
</feature>
<dbReference type="PANTHER" id="PTHR36299">
    <property type="entry name" value="AGAP008005-PA"/>
    <property type="match status" value="1"/>
</dbReference>
<dbReference type="InterPro" id="IPR031941">
    <property type="entry name" value="DUF4773"/>
</dbReference>
<sequence>MISWLSCGLVLACVLCPLSVTSRSYSNGLIFYELKSHKPYLPPTVSVSRGRNLASVKYSEKGSIWSTFGQPCECQGPVCGCCAGLKVDQYRFDQKVCANVTFVPHLEEAQLEMYVDEKATSKFGISVRNPAPFCIPVMMGVPMAMCVQMTDVQMVDNRLNMCMDFVVRLATTDLFEMHFQCMRMGLDGLQYVDKNGQPVLPPGQQGDDDAGEDYGEYAELEDQPEEYPLAEEQESEKEKTPEMPAQDYQPVAYPSLSYQPQVAAAEKTEDESLAYRPQKMDGEKDAEEEQEEEAEPLPIESEMLIAGDQVEEPEENDEELEDEAEAAQAEEEKKEMEVEEVKEKEEEKEKEEATPPDNDNGSESGLRPSQVIETITNSIKATTTTTTTTTLTTKMPVTTTTTTMETTTNATSNKPNIVVIDDKDKEAEDGDGEEVKKSSEEEAEDEEAEEEIEDEGEESTTTEAVELENDSDNEVNVDDDDADGGAKKGQVKEPPTKPETQMAMEVKTEETEDKGEPEKETAAGNELKVKPGSALNGGSEGEEAKDAEEEEEADEETEDDEDGEEEEYEDDEENVQNLDDEKAEKLEIEADQPLEGYNLENRDAKSVAKSAAKPAAKSAAKSAATRQKAAKSLSRRRRQRLQSRPQKKRH</sequence>
<feature type="compositionally biased region" description="Basic and acidic residues" evidence="1">
    <location>
        <begin position="330"/>
        <end position="353"/>
    </location>
</feature>
<feature type="compositionally biased region" description="Acidic residues" evidence="1">
    <location>
        <begin position="540"/>
        <end position="574"/>
    </location>
</feature>
<feature type="chain" id="PRO_5006454994" description="DUF4773 domain-containing protein" evidence="2">
    <location>
        <begin position="23"/>
        <end position="650"/>
    </location>
</feature>
<keyword evidence="5" id="KW-1185">Reference proteome</keyword>
<dbReference type="OrthoDB" id="5952164at2759"/>
<feature type="compositionally biased region" description="Low complexity" evidence="1">
    <location>
        <begin position="607"/>
        <end position="632"/>
    </location>
</feature>
<gene>
    <name evidence="4" type="primary">Dana\GF22613</name>
    <name evidence="4" type="synonym">dana_GLEANR_6568</name>
    <name evidence="4" type="ORF">GF22613</name>
</gene>
<feature type="compositionally biased region" description="Basic and acidic residues" evidence="1">
    <location>
        <begin position="506"/>
        <end position="521"/>
    </location>
</feature>
<feature type="compositionally biased region" description="Acidic residues" evidence="1">
    <location>
        <begin position="441"/>
        <end position="483"/>
    </location>
</feature>
<evidence type="ECO:0000259" key="3">
    <source>
        <dbReference type="Pfam" id="PF15998"/>
    </source>
</evidence>
<feature type="compositionally biased region" description="Low complexity" evidence="1">
    <location>
        <begin position="373"/>
        <end position="412"/>
    </location>
</feature>
<dbReference type="Pfam" id="PF15998">
    <property type="entry name" value="DUF4773"/>
    <property type="match status" value="1"/>
</dbReference>
<keyword evidence="2" id="KW-0732">Signal</keyword>
<feature type="compositionally biased region" description="Acidic residues" evidence="1">
    <location>
        <begin position="284"/>
        <end position="295"/>
    </location>
</feature>
<dbReference type="Proteomes" id="UP000007801">
    <property type="component" value="Unassembled WGS sequence"/>
</dbReference>
<dbReference type="STRING" id="7217.B3MW27"/>
<proteinExistence type="predicted"/>
<dbReference type="eggNOG" id="ENOG502S27Q">
    <property type="taxonomic scope" value="Eukaryota"/>
</dbReference>
<organism evidence="4 5">
    <name type="scientific">Drosophila ananassae</name>
    <name type="common">Fruit fly</name>
    <dbReference type="NCBI Taxonomy" id="7217"/>
    <lineage>
        <taxon>Eukaryota</taxon>
        <taxon>Metazoa</taxon>
        <taxon>Ecdysozoa</taxon>
        <taxon>Arthropoda</taxon>
        <taxon>Hexapoda</taxon>
        <taxon>Insecta</taxon>
        <taxon>Pterygota</taxon>
        <taxon>Neoptera</taxon>
        <taxon>Endopterygota</taxon>
        <taxon>Diptera</taxon>
        <taxon>Brachycera</taxon>
        <taxon>Muscomorpha</taxon>
        <taxon>Ephydroidea</taxon>
        <taxon>Drosophilidae</taxon>
        <taxon>Drosophila</taxon>
        <taxon>Sophophora</taxon>
    </lineage>
</organism>
<feature type="compositionally biased region" description="Acidic residues" evidence="1">
    <location>
        <begin position="220"/>
        <end position="235"/>
    </location>
</feature>
<accession>B3MW27</accession>
<feature type="signal peptide" evidence="2">
    <location>
        <begin position="1"/>
        <end position="22"/>
    </location>
</feature>
<reference evidence="4 5" key="1">
    <citation type="journal article" date="2007" name="Nature">
        <title>Evolution of genes and genomes on the Drosophila phylogeny.</title>
        <authorList>
            <consortium name="Drosophila 12 Genomes Consortium"/>
            <person name="Clark A.G."/>
            <person name="Eisen M.B."/>
            <person name="Smith D.R."/>
            <person name="Bergman C.M."/>
            <person name="Oliver B."/>
            <person name="Markow T.A."/>
            <person name="Kaufman T.C."/>
            <person name="Kellis M."/>
            <person name="Gelbart W."/>
            <person name="Iyer V.N."/>
            <person name="Pollard D.A."/>
            <person name="Sackton T.B."/>
            <person name="Larracuente A.M."/>
            <person name="Singh N.D."/>
            <person name="Abad J.P."/>
            <person name="Abt D.N."/>
            <person name="Adryan B."/>
            <person name="Aguade M."/>
            <person name="Akashi H."/>
            <person name="Anderson W.W."/>
            <person name="Aquadro C.F."/>
            <person name="Ardell D.H."/>
            <person name="Arguello R."/>
            <person name="Artieri C.G."/>
            <person name="Barbash D.A."/>
            <person name="Barker D."/>
            <person name="Barsanti P."/>
            <person name="Batterham P."/>
            <person name="Batzoglou S."/>
            <person name="Begun D."/>
            <person name="Bhutkar A."/>
            <person name="Blanco E."/>
            <person name="Bosak S.A."/>
            <person name="Bradley R.K."/>
            <person name="Brand A.D."/>
            <person name="Brent M.R."/>
            <person name="Brooks A.N."/>
            <person name="Brown R.H."/>
            <person name="Butlin R.K."/>
            <person name="Caggese C."/>
            <person name="Calvi B.R."/>
            <person name="Bernardo de Carvalho A."/>
            <person name="Caspi A."/>
            <person name="Castrezana S."/>
            <person name="Celniker S.E."/>
            <person name="Chang J.L."/>
            <person name="Chapple C."/>
            <person name="Chatterji S."/>
            <person name="Chinwalla A."/>
            <person name="Civetta A."/>
            <person name="Clifton S.W."/>
            <person name="Comeron J.M."/>
            <person name="Costello J.C."/>
            <person name="Coyne J.A."/>
            <person name="Daub J."/>
            <person name="David R.G."/>
            <person name="Delcher A.L."/>
            <person name="Delehaunty K."/>
            <person name="Do C.B."/>
            <person name="Ebling H."/>
            <person name="Edwards K."/>
            <person name="Eickbush T."/>
            <person name="Evans J.D."/>
            <person name="Filipski A."/>
            <person name="Findeiss S."/>
            <person name="Freyhult E."/>
            <person name="Fulton L."/>
            <person name="Fulton R."/>
            <person name="Garcia A.C."/>
            <person name="Gardiner A."/>
            <person name="Garfield D.A."/>
            <person name="Garvin B.E."/>
            <person name="Gibson G."/>
            <person name="Gilbert D."/>
            <person name="Gnerre S."/>
            <person name="Godfrey J."/>
            <person name="Good R."/>
            <person name="Gotea V."/>
            <person name="Gravely B."/>
            <person name="Greenberg A.J."/>
            <person name="Griffiths-Jones S."/>
            <person name="Gross S."/>
            <person name="Guigo R."/>
            <person name="Gustafson E.A."/>
            <person name="Haerty W."/>
            <person name="Hahn M.W."/>
            <person name="Halligan D.L."/>
            <person name="Halpern A.L."/>
            <person name="Halter G.M."/>
            <person name="Han M.V."/>
            <person name="Heger A."/>
            <person name="Hillier L."/>
            <person name="Hinrichs A.S."/>
            <person name="Holmes I."/>
            <person name="Hoskins R.A."/>
            <person name="Hubisz M.J."/>
            <person name="Hultmark D."/>
            <person name="Huntley M.A."/>
            <person name="Jaffe D.B."/>
            <person name="Jagadeeshan S."/>
            <person name="Jeck W.R."/>
            <person name="Johnson J."/>
            <person name="Jones C.D."/>
            <person name="Jordan W.C."/>
            <person name="Karpen G.H."/>
            <person name="Kataoka E."/>
            <person name="Keightley P.D."/>
            <person name="Kheradpour P."/>
            <person name="Kirkness E.F."/>
            <person name="Koerich L.B."/>
            <person name="Kristiansen K."/>
            <person name="Kudrna D."/>
            <person name="Kulathinal R.J."/>
            <person name="Kumar S."/>
            <person name="Kwok R."/>
            <person name="Lander E."/>
            <person name="Langley C.H."/>
            <person name="Lapoint R."/>
            <person name="Lazzaro B.P."/>
            <person name="Lee S.J."/>
            <person name="Levesque L."/>
            <person name="Li R."/>
            <person name="Lin C.F."/>
            <person name="Lin M.F."/>
            <person name="Lindblad-Toh K."/>
            <person name="Llopart A."/>
            <person name="Long M."/>
            <person name="Low L."/>
            <person name="Lozovsky E."/>
            <person name="Lu J."/>
            <person name="Luo M."/>
            <person name="Machado C.A."/>
            <person name="Makalowski W."/>
            <person name="Marzo M."/>
            <person name="Matsuda M."/>
            <person name="Matzkin L."/>
            <person name="McAllister B."/>
            <person name="McBride C.S."/>
            <person name="McKernan B."/>
            <person name="McKernan K."/>
            <person name="Mendez-Lago M."/>
            <person name="Minx P."/>
            <person name="Mollenhauer M.U."/>
            <person name="Montooth K."/>
            <person name="Mount S.M."/>
            <person name="Mu X."/>
            <person name="Myers E."/>
            <person name="Negre B."/>
            <person name="Newfeld S."/>
            <person name="Nielsen R."/>
            <person name="Noor M.A."/>
            <person name="O'Grady P."/>
            <person name="Pachter L."/>
            <person name="Papaceit M."/>
            <person name="Parisi M.J."/>
            <person name="Parisi M."/>
            <person name="Parts L."/>
            <person name="Pedersen J.S."/>
            <person name="Pesole G."/>
            <person name="Phillippy A.M."/>
            <person name="Ponting C.P."/>
            <person name="Pop M."/>
            <person name="Porcelli D."/>
            <person name="Powell J.R."/>
            <person name="Prohaska S."/>
            <person name="Pruitt K."/>
            <person name="Puig M."/>
            <person name="Quesneville H."/>
            <person name="Ram K.R."/>
            <person name="Rand D."/>
            <person name="Rasmussen M.D."/>
            <person name="Reed L.K."/>
            <person name="Reenan R."/>
            <person name="Reily A."/>
            <person name="Remington K.A."/>
            <person name="Rieger T.T."/>
            <person name="Ritchie M.G."/>
            <person name="Robin C."/>
            <person name="Rogers Y.H."/>
            <person name="Rohde C."/>
            <person name="Rozas J."/>
            <person name="Rubenfield M.J."/>
            <person name="Ruiz A."/>
            <person name="Russo S."/>
            <person name="Salzberg S.L."/>
            <person name="Sanchez-Gracia A."/>
            <person name="Saranga D.J."/>
            <person name="Sato H."/>
            <person name="Schaeffer S.W."/>
            <person name="Schatz M.C."/>
            <person name="Schlenke T."/>
            <person name="Schwartz R."/>
            <person name="Segarra C."/>
            <person name="Singh R.S."/>
            <person name="Sirot L."/>
            <person name="Sirota M."/>
            <person name="Sisneros N.B."/>
            <person name="Smith C.D."/>
            <person name="Smith T.F."/>
            <person name="Spieth J."/>
            <person name="Stage D.E."/>
            <person name="Stark A."/>
            <person name="Stephan W."/>
            <person name="Strausberg R.L."/>
            <person name="Strempel S."/>
            <person name="Sturgill D."/>
            <person name="Sutton G."/>
            <person name="Sutton G.G."/>
            <person name="Tao W."/>
            <person name="Teichmann S."/>
            <person name="Tobari Y.N."/>
            <person name="Tomimura Y."/>
            <person name="Tsolas J.M."/>
            <person name="Valente V.L."/>
            <person name="Venter E."/>
            <person name="Venter J.C."/>
            <person name="Vicario S."/>
            <person name="Vieira F.G."/>
            <person name="Vilella A.J."/>
            <person name="Villasante A."/>
            <person name="Walenz B."/>
            <person name="Wang J."/>
            <person name="Wasserman M."/>
            <person name="Watts T."/>
            <person name="Wilson D."/>
            <person name="Wilson R.K."/>
            <person name="Wing R.A."/>
            <person name="Wolfner M.F."/>
            <person name="Wong A."/>
            <person name="Wong G.K."/>
            <person name="Wu C.I."/>
            <person name="Wu G."/>
            <person name="Yamamoto D."/>
            <person name="Yang H.P."/>
            <person name="Yang S.P."/>
            <person name="Yorke J.A."/>
            <person name="Yoshida K."/>
            <person name="Zdobnov E."/>
            <person name="Zhang P."/>
            <person name="Zhang Y."/>
            <person name="Zimin A.V."/>
            <person name="Baldwin J."/>
            <person name="Abdouelleil A."/>
            <person name="Abdulkadir J."/>
            <person name="Abebe A."/>
            <person name="Abera B."/>
            <person name="Abreu J."/>
            <person name="Acer S.C."/>
            <person name="Aftuck L."/>
            <person name="Alexander A."/>
            <person name="An P."/>
            <person name="Anderson E."/>
            <person name="Anderson S."/>
            <person name="Arachi H."/>
            <person name="Azer M."/>
            <person name="Bachantsang P."/>
            <person name="Barry A."/>
            <person name="Bayul T."/>
            <person name="Berlin A."/>
            <person name="Bessette D."/>
            <person name="Bloom T."/>
            <person name="Blye J."/>
            <person name="Boguslavskiy L."/>
            <person name="Bonnet C."/>
            <person name="Boukhgalter B."/>
            <person name="Bourzgui I."/>
            <person name="Brown A."/>
            <person name="Cahill P."/>
            <person name="Channer S."/>
            <person name="Cheshatsang Y."/>
            <person name="Chuda L."/>
            <person name="Citroen M."/>
            <person name="Collymore A."/>
            <person name="Cooke P."/>
            <person name="Costello M."/>
            <person name="D'Aco K."/>
            <person name="Daza R."/>
            <person name="De Haan G."/>
            <person name="DeGray S."/>
            <person name="DeMaso C."/>
            <person name="Dhargay N."/>
            <person name="Dooley K."/>
            <person name="Dooley E."/>
            <person name="Doricent M."/>
            <person name="Dorje P."/>
            <person name="Dorjee K."/>
            <person name="Dupes A."/>
            <person name="Elong R."/>
            <person name="Falk J."/>
            <person name="Farina A."/>
            <person name="Faro S."/>
            <person name="Ferguson D."/>
            <person name="Fisher S."/>
            <person name="Foley C.D."/>
            <person name="Franke A."/>
            <person name="Friedrich D."/>
            <person name="Gadbois L."/>
            <person name="Gearin G."/>
            <person name="Gearin C.R."/>
            <person name="Giannoukos G."/>
            <person name="Goode T."/>
            <person name="Graham J."/>
            <person name="Grandbois E."/>
            <person name="Grewal S."/>
            <person name="Gyaltsen K."/>
            <person name="Hafez N."/>
            <person name="Hagos B."/>
            <person name="Hall J."/>
            <person name="Henson C."/>
            <person name="Hollinger A."/>
            <person name="Honan T."/>
            <person name="Huard M.D."/>
            <person name="Hughes L."/>
            <person name="Hurhula B."/>
            <person name="Husby M.E."/>
            <person name="Kamat A."/>
            <person name="Kanga B."/>
            <person name="Kashin S."/>
            <person name="Khazanovich D."/>
            <person name="Kisner P."/>
            <person name="Lance K."/>
            <person name="Lara M."/>
            <person name="Lee W."/>
            <person name="Lennon N."/>
            <person name="Letendre F."/>
            <person name="LeVine R."/>
            <person name="Lipovsky A."/>
            <person name="Liu X."/>
            <person name="Liu J."/>
            <person name="Liu S."/>
            <person name="Lokyitsang T."/>
            <person name="Lokyitsang Y."/>
            <person name="Lubonja R."/>
            <person name="Lui A."/>
            <person name="MacDonald P."/>
            <person name="Magnisalis V."/>
            <person name="Maru K."/>
            <person name="Matthews C."/>
            <person name="McCusker W."/>
            <person name="McDonough S."/>
            <person name="Mehta T."/>
            <person name="Meldrim J."/>
            <person name="Meneus L."/>
            <person name="Mihai O."/>
            <person name="Mihalev A."/>
            <person name="Mihova T."/>
            <person name="Mittelman R."/>
            <person name="Mlenga V."/>
            <person name="Montmayeur A."/>
            <person name="Mulrain L."/>
            <person name="Navidi A."/>
            <person name="Naylor J."/>
            <person name="Negash T."/>
            <person name="Nguyen T."/>
            <person name="Nguyen N."/>
            <person name="Nicol R."/>
            <person name="Norbu C."/>
            <person name="Norbu N."/>
            <person name="Novod N."/>
            <person name="O'Neill B."/>
            <person name="Osman S."/>
            <person name="Markiewicz E."/>
            <person name="Oyono O.L."/>
            <person name="Patti C."/>
            <person name="Phunkhang P."/>
            <person name="Pierre F."/>
            <person name="Priest M."/>
            <person name="Raghuraman S."/>
            <person name="Rege F."/>
            <person name="Reyes R."/>
            <person name="Rise C."/>
            <person name="Rogov P."/>
            <person name="Ross K."/>
            <person name="Ryan E."/>
            <person name="Settipalli S."/>
            <person name="Shea T."/>
            <person name="Sherpa N."/>
            <person name="Shi L."/>
            <person name="Shih D."/>
            <person name="Sparrow T."/>
            <person name="Spaulding J."/>
            <person name="Stalker J."/>
            <person name="Stange-Thomann N."/>
            <person name="Stavropoulos S."/>
            <person name="Stone C."/>
            <person name="Strader C."/>
            <person name="Tesfaye S."/>
            <person name="Thomson T."/>
            <person name="Thoulutsang Y."/>
            <person name="Thoulutsang D."/>
            <person name="Topham K."/>
            <person name="Topping I."/>
            <person name="Tsamla T."/>
            <person name="Vassiliev H."/>
            <person name="Vo A."/>
            <person name="Wangchuk T."/>
            <person name="Wangdi T."/>
            <person name="Weiand M."/>
            <person name="Wilkinson J."/>
            <person name="Wilson A."/>
            <person name="Yadav S."/>
            <person name="Young G."/>
            <person name="Yu Q."/>
            <person name="Zembek L."/>
            <person name="Zhong D."/>
            <person name="Zimmer A."/>
            <person name="Zwirko Z."/>
            <person name="Jaffe D.B."/>
            <person name="Alvarez P."/>
            <person name="Brockman W."/>
            <person name="Butler J."/>
            <person name="Chin C."/>
            <person name="Gnerre S."/>
            <person name="Grabherr M."/>
            <person name="Kleber M."/>
            <person name="Mauceli E."/>
            <person name="MacCallum I."/>
        </authorList>
    </citation>
    <scope>NUCLEOTIDE SEQUENCE [LARGE SCALE GENOMIC DNA]</scope>
    <source>
        <strain evidence="5">Tucson 14024-0371.13</strain>
    </source>
</reference>
<feature type="compositionally biased region" description="Acidic residues" evidence="1">
    <location>
        <begin position="309"/>
        <end position="329"/>
    </location>
</feature>
<dbReference type="HOGENOM" id="CLU_021223_0_0_1"/>
<dbReference type="EMBL" id="CH902625">
    <property type="protein sequence ID" value="EDV35172.2"/>
    <property type="molecule type" value="Genomic_DNA"/>
</dbReference>